<protein>
    <submittedName>
        <fullName evidence="2">Uncharacterized protein</fullName>
    </submittedName>
</protein>
<feature type="region of interest" description="Disordered" evidence="1">
    <location>
        <begin position="26"/>
        <end position="108"/>
    </location>
</feature>
<accession>A0A8H3FCU1</accession>
<gene>
    <name evidence="2" type="ORF">GOMPHAMPRED_002481</name>
</gene>
<organism evidence="2 3">
    <name type="scientific">Gomphillus americanus</name>
    <dbReference type="NCBI Taxonomy" id="1940652"/>
    <lineage>
        <taxon>Eukaryota</taxon>
        <taxon>Fungi</taxon>
        <taxon>Dikarya</taxon>
        <taxon>Ascomycota</taxon>
        <taxon>Pezizomycotina</taxon>
        <taxon>Lecanoromycetes</taxon>
        <taxon>OSLEUM clade</taxon>
        <taxon>Ostropomycetidae</taxon>
        <taxon>Ostropales</taxon>
        <taxon>Graphidaceae</taxon>
        <taxon>Gomphilloideae</taxon>
        <taxon>Gomphillus</taxon>
    </lineage>
</organism>
<reference evidence="2" key="1">
    <citation type="submission" date="2021-03" db="EMBL/GenBank/DDBJ databases">
        <authorList>
            <person name="Tagirdzhanova G."/>
        </authorList>
    </citation>
    <scope>NUCLEOTIDE SEQUENCE</scope>
</reference>
<name>A0A8H3FCU1_9LECA</name>
<evidence type="ECO:0000313" key="3">
    <source>
        <dbReference type="Proteomes" id="UP000664169"/>
    </source>
</evidence>
<dbReference type="EMBL" id="CAJPDQ010000017">
    <property type="protein sequence ID" value="CAF9922068.1"/>
    <property type="molecule type" value="Genomic_DNA"/>
</dbReference>
<comment type="caution">
    <text evidence="2">The sequence shown here is derived from an EMBL/GenBank/DDBJ whole genome shotgun (WGS) entry which is preliminary data.</text>
</comment>
<dbReference type="Proteomes" id="UP000664169">
    <property type="component" value="Unassembled WGS sequence"/>
</dbReference>
<evidence type="ECO:0000256" key="1">
    <source>
        <dbReference type="SAM" id="MobiDB-lite"/>
    </source>
</evidence>
<keyword evidence="3" id="KW-1185">Reference proteome</keyword>
<feature type="compositionally biased region" description="Basic and acidic residues" evidence="1">
    <location>
        <begin position="61"/>
        <end position="80"/>
    </location>
</feature>
<dbReference type="AlphaFoldDB" id="A0A8H3FCU1"/>
<proteinExistence type="predicted"/>
<feature type="compositionally biased region" description="Basic and acidic residues" evidence="1">
    <location>
        <begin position="87"/>
        <end position="97"/>
    </location>
</feature>
<dbReference type="OrthoDB" id="5334244at2759"/>
<sequence length="108" mass="11919">MSLRFSNRSFRPASLLSIRWSLGRQYASKPGTSTEPLGEGIVGKGDKNAKPVILEHAAPADSKDPEVKKHNEEFEKRPDRAANAINDKNEATVDKNFWKGQGGVDREA</sequence>
<evidence type="ECO:0000313" key="2">
    <source>
        <dbReference type="EMBL" id="CAF9922068.1"/>
    </source>
</evidence>